<evidence type="ECO:0000313" key="1">
    <source>
        <dbReference type="EMBL" id="ABI25608.1"/>
    </source>
</evidence>
<dbReference type="AlphaFoldDB" id="Q0I4Q0"/>
<accession>Q0I4Q0</accession>
<gene>
    <name evidence="1" type="ordered locus">HS_1333</name>
</gene>
<dbReference type="eggNOG" id="ENOG5031KE5">
    <property type="taxonomic scope" value="Bacteria"/>
</dbReference>
<dbReference type="EMBL" id="CP000436">
    <property type="protein sequence ID" value="ABI25608.1"/>
    <property type="molecule type" value="Genomic_DNA"/>
</dbReference>
<name>Q0I4Q0_HISS1</name>
<protein>
    <submittedName>
        <fullName evidence="1">Hemophilus-specific protein, uncharacterized</fullName>
    </submittedName>
</protein>
<sequence length="110" mass="12889">MIKPTKPTNEEKVIIHLFNNGGSFSEREGVFNLNFTSGRNYINKLEDKLQIKLNREWEKTASGENKYYRYSISDRQTAEKLLKYANVKAKLRGTVAFTENEAERILQHFE</sequence>
<proteinExistence type="predicted"/>
<dbReference type="KEGG" id="hso:HS_1333"/>
<organism evidence="1">
    <name type="scientific">Histophilus somni (strain 129Pt)</name>
    <name type="common">Haemophilus somnus</name>
    <dbReference type="NCBI Taxonomy" id="205914"/>
    <lineage>
        <taxon>Bacteria</taxon>
        <taxon>Pseudomonadati</taxon>
        <taxon>Pseudomonadota</taxon>
        <taxon>Gammaproteobacteria</taxon>
        <taxon>Pasteurellales</taxon>
        <taxon>Pasteurellaceae</taxon>
        <taxon>Histophilus</taxon>
    </lineage>
</organism>
<dbReference type="HOGENOM" id="CLU_2167412_0_0_6"/>
<reference evidence="1" key="1">
    <citation type="submission" date="2006-08" db="EMBL/GenBank/DDBJ databases">
        <title>Complete genome sequence of Haemophilus somnus 129PT.</title>
        <authorList>
            <person name="Copeland A."/>
            <person name="Lucas S."/>
            <person name="Lapidus A."/>
            <person name="Barry K."/>
            <person name="Glavina del Rio T."/>
            <person name="Hammon N."/>
            <person name="Dalin E."/>
            <person name="Tice H."/>
            <person name="Pitluck S."/>
            <person name="Brettin T.S."/>
            <person name="Bruce D."/>
            <person name="Challacombe J.F."/>
            <person name="Chertkov O."/>
            <person name="Detter J.C."/>
            <person name="Gilna P."/>
            <person name="Han S."/>
            <person name="Misra M."/>
            <person name="Tapia R."/>
            <person name="Thayer N.N."/>
            <person name="Xie G."/>
            <person name="Inzana T.J."/>
            <person name="Duncan A.J."/>
            <person name="Siddaramppa S."/>
            <person name="Richardson P."/>
        </authorList>
    </citation>
    <scope>NUCLEOTIDE SEQUENCE</scope>
    <source>
        <strain evidence="1">129PT</strain>
    </source>
</reference>